<reference evidence="3" key="1">
    <citation type="journal article" date="2024" name="J Bioinform Genom">
        <title>Complete genome sequence of the type strain bacterium Sphaerochaeta associata GLS2t (VKM B-2742)t.</title>
        <authorList>
            <person name="Troshina O.Y."/>
            <person name="Tepeeva A.N."/>
            <person name="Arzamasceva V.O."/>
            <person name="Whitman W.B."/>
            <person name="Varghese N."/>
            <person name="Shapiro N."/>
            <person name="Woyke T."/>
            <person name="Kripides N.C."/>
            <person name="Vasilenko O.V."/>
        </authorList>
    </citation>
    <scope>NUCLEOTIDE SEQUENCE [LARGE SCALE GENOMIC DNA]</scope>
    <source>
        <strain evidence="3">GLS2T</strain>
    </source>
</reference>
<dbReference type="Proteomes" id="UP000829708">
    <property type="component" value="Chromosome"/>
</dbReference>
<dbReference type="Gene3D" id="3.40.190.10">
    <property type="entry name" value="Periplasmic binding protein-like II"/>
    <property type="match status" value="2"/>
</dbReference>
<dbReference type="EMBL" id="CP094929">
    <property type="protein sequence ID" value="UOM50150.1"/>
    <property type="molecule type" value="Genomic_DNA"/>
</dbReference>
<evidence type="ECO:0000256" key="1">
    <source>
        <dbReference type="SAM" id="SignalP"/>
    </source>
</evidence>
<gene>
    <name evidence="2" type="ORF">MUG09_11355</name>
</gene>
<dbReference type="PANTHER" id="PTHR42779:SF1">
    <property type="entry name" value="PROTEIN YNJB"/>
    <property type="match status" value="1"/>
</dbReference>
<dbReference type="PANTHER" id="PTHR42779">
    <property type="entry name" value="PROTEIN YNJB"/>
    <property type="match status" value="1"/>
</dbReference>
<proteinExistence type="predicted"/>
<sequence>MKKVLAILLVLGMVLAVLPAGGSREPQAASDATGKPSVTVWTDGSQNVSDLFTALIDAYNARPESTSRVNLQFILSGTGDEGFNARIAAAYQTQQKNAGIDILANNTSTLAALADIAGSEDIFLDLDYSKLKNWKHVTMKPTELQTKLVPYRGTTVVFAYDSKRLPAPPSTWAELTQWIKANPGRFAYSSSGGAYSAFVRTATYHLIADKSARLSNDPKWAEQWDPGFAWLKEIHPYLYKSGGSVVYPNKNQGSLDLLINSEVDMIPAWADQVLSNMANGTLPPTTKMTQMTDDALSGTDVSLSIASMAQNPEACYDFIDFVISPAGQKICLEVMFAVPVIESSLIESDMKGAVSELDPSNFAILSIGELGDKHTQRWEREIATLR</sequence>
<evidence type="ECO:0000313" key="2">
    <source>
        <dbReference type="EMBL" id="UOM50150.1"/>
    </source>
</evidence>
<protein>
    <submittedName>
        <fullName evidence="2">Extracellular solute-binding protein</fullName>
    </submittedName>
</protein>
<organism evidence="2 3">
    <name type="scientific">Sphaerochaeta associata</name>
    <dbReference type="NCBI Taxonomy" id="1129264"/>
    <lineage>
        <taxon>Bacteria</taxon>
        <taxon>Pseudomonadati</taxon>
        <taxon>Spirochaetota</taxon>
        <taxon>Spirochaetia</taxon>
        <taxon>Spirochaetales</taxon>
        <taxon>Sphaerochaetaceae</taxon>
        <taxon>Sphaerochaeta</taxon>
    </lineage>
</organism>
<accession>A0ABY4D7I6</accession>
<feature type="signal peptide" evidence="1">
    <location>
        <begin position="1"/>
        <end position="19"/>
    </location>
</feature>
<dbReference type="Pfam" id="PF13416">
    <property type="entry name" value="SBP_bac_8"/>
    <property type="match status" value="1"/>
</dbReference>
<dbReference type="InterPro" id="IPR006059">
    <property type="entry name" value="SBP"/>
</dbReference>
<name>A0ABY4D7I6_9SPIR</name>
<dbReference type="RefSeq" id="WP_244771542.1">
    <property type="nucleotide sequence ID" value="NZ_CP094929.1"/>
</dbReference>
<keyword evidence="3" id="KW-1185">Reference proteome</keyword>
<dbReference type="SUPFAM" id="SSF53850">
    <property type="entry name" value="Periplasmic binding protein-like II"/>
    <property type="match status" value="1"/>
</dbReference>
<keyword evidence="1" id="KW-0732">Signal</keyword>
<evidence type="ECO:0000313" key="3">
    <source>
        <dbReference type="Proteomes" id="UP000829708"/>
    </source>
</evidence>
<feature type="chain" id="PRO_5047154230" evidence="1">
    <location>
        <begin position="20"/>
        <end position="386"/>
    </location>
</feature>